<dbReference type="SMART" id="SM00729">
    <property type="entry name" value="Elp3"/>
    <property type="match status" value="1"/>
</dbReference>
<dbReference type="InterPro" id="IPR058240">
    <property type="entry name" value="rSAM_sf"/>
</dbReference>
<dbReference type="InterPro" id="IPR023404">
    <property type="entry name" value="rSAM_horseshoe"/>
</dbReference>
<evidence type="ECO:0000313" key="8">
    <source>
        <dbReference type="EMBL" id="MDK3018568.1"/>
    </source>
</evidence>
<evidence type="ECO:0000256" key="5">
    <source>
        <dbReference type="ARBA" id="ARBA00023014"/>
    </source>
</evidence>
<keyword evidence="9" id="KW-1185">Reference proteome</keyword>
<evidence type="ECO:0000259" key="7">
    <source>
        <dbReference type="PROSITE" id="PS51918"/>
    </source>
</evidence>
<dbReference type="PROSITE" id="PS51918">
    <property type="entry name" value="RADICAL_SAM"/>
    <property type="match status" value="1"/>
</dbReference>
<dbReference type="Proteomes" id="UP001243757">
    <property type="component" value="Unassembled WGS sequence"/>
</dbReference>
<dbReference type="RefSeq" id="WP_284481383.1">
    <property type="nucleotide sequence ID" value="NZ_JASNJD010000008.1"/>
</dbReference>
<keyword evidence="4" id="KW-0408">Iron</keyword>
<evidence type="ECO:0000313" key="9">
    <source>
        <dbReference type="Proteomes" id="UP001243757"/>
    </source>
</evidence>
<dbReference type="InterPro" id="IPR007197">
    <property type="entry name" value="rSAM"/>
</dbReference>
<sequence length="571" mass="63788">MPIAQADPIPETDPRQTGPGRSLGILLLKPSRYDDDGYVVEWKRVFMPAHSLSAVAGIVQDALNRGCLGGEVTTAVSALDETQGRASPEAIARQLKRYDRALVMMIGVQTNQFLRACDLGRRLVALGIPTVIGGFHVSGTLRMTPGWKGGRLEEAQNDGMSLYAGELETGIDQLLQDALNGTVKPLYDMLDAEVDLRQAPNALIGGPLSGSAMTRVVGADISRGCPFKCSFCSIINVHGNTMRVRSAEAIETYLTEVARSGRREVFIVDDNFARIKNWREVCDVFETVARREGVDWELMIQVDTLAYRLPGFIEAVKRAGCKRVFIGIESVDQATLKAAAKGQNKINLMPDMVMAWKRAGIIIYSTMITGFPGDTVESIKAQMTYVRENLPVDLMEFFFLTPLPGSVDHQRMVEAGKPFSDELNDYDSEHVLFDHENMTKEEWETLYRELWEDWYSCANMARVVDNGVKYGLPRNGLILSLLGFRSAVLRHHLHPLQAGIWRRKRRTERRPGLPIEPRWSFYPQRVYDIITIALHDAAICAFLYATLARSVLRHRGGARKAEQMGSPQEAQ</sequence>
<dbReference type="InterPro" id="IPR006638">
    <property type="entry name" value="Elp3/MiaA/NifB-like_rSAM"/>
</dbReference>
<comment type="cofactor">
    <cofactor evidence="1">
        <name>[4Fe-4S] cluster</name>
        <dbReference type="ChEBI" id="CHEBI:49883"/>
    </cofactor>
</comment>
<dbReference type="PANTHER" id="PTHR43409:SF7">
    <property type="entry name" value="BLL1977 PROTEIN"/>
    <property type="match status" value="1"/>
</dbReference>
<dbReference type="SFLD" id="SFLDG01082">
    <property type="entry name" value="B12-binding_domain_containing"/>
    <property type="match status" value="1"/>
</dbReference>
<dbReference type="Gene3D" id="3.80.30.20">
    <property type="entry name" value="tm_1862 like domain"/>
    <property type="match status" value="1"/>
</dbReference>
<dbReference type="PANTHER" id="PTHR43409">
    <property type="entry name" value="ANAEROBIC MAGNESIUM-PROTOPORPHYRIN IX MONOMETHYL ESTER CYCLASE-RELATED"/>
    <property type="match status" value="1"/>
</dbReference>
<dbReference type="InterPro" id="IPR051198">
    <property type="entry name" value="BchE-like"/>
</dbReference>
<evidence type="ECO:0000256" key="4">
    <source>
        <dbReference type="ARBA" id="ARBA00023004"/>
    </source>
</evidence>
<evidence type="ECO:0000256" key="6">
    <source>
        <dbReference type="SAM" id="MobiDB-lite"/>
    </source>
</evidence>
<dbReference type="EMBL" id="JASNJD010000008">
    <property type="protein sequence ID" value="MDK3018568.1"/>
    <property type="molecule type" value="Genomic_DNA"/>
</dbReference>
<keyword evidence="3" id="KW-0479">Metal-binding</keyword>
<evidence type="ECO:0000256" key="3">
    <source>
        <dbReference type="ARBA" id="ARBA00022723"/>
    </source>
</evidence>
<organism evidence="8 9">
    <name type="scientific">Pseudodonghicola flavimaris</name>
    <dbReference type="NCBI Taxonomy" id="3050036"/>
    <lineage>
        <taxon>Bacteria</taxon>
        <taxon>Pseudomonadati</taxon>
        <taxon>Pseudomonadota</taxon>
        <taxon>Alphaproteobacteria</taxon>
        <taxon>Rhodobacterales</taxon>
        <taxon>Paracoccaceae</taxon>
        <taxon>Pseudodonghicola</taxon>
    </lineage>
</organism>
<name>A0ABT7F1T7_9RHOB</name>
<protein>
    <submittedName>
        <fullName evidence="8">Radical SAM protein</fullName>
    </submittedName>
</protein>
<keyword evidence="2" id="KW-0949">S-adenosyl-L-methionine</keyword>
<evidence type="ECO:0000256" key="2">
    <source>
        <dbReference type="ARBA" id="ARBA00022691"/>
    </source>
</evidence>
<evidence type="ECO:0000256" key="1">
    <source>
        <dbReference type="ARBA" id="ARBA00001966"/>
    </source>
</evidence>
<keyword evidence="5" id="KW-0411">Iron-sulfur</keyword>
<gene>
    <name evidence="8" type="ORF">QO033_12865</name>
</gene>
<accession>A0ABT7F1T7</accession>
<reference evidence="8 9" key="1">
    <citation type="submission" date="2023-05" db="EMBL/GenBank/DDBJ databases">
        <title>Pseudodonghicola sp. nov.</title>
        <authorList>
            <person name="Huang J."/>
        </authorList>
    </citation>
    <scope>NUCLEOTIDE SEQUENCE [LARGE SCALE GENOMIC DNA]</scope>
    <source>
        <strain evidence="8 9">IC7</strain>
    </source>
</reference>
<dbReference type="Pfam" id="PF04055">
    <property type="entry name" value="Radical_SAM"/>
    <property type="match status" value="1"/>
</dbReference>
<dbReference type="CDD" id="cd01335">
    <property type="entry name" value="Radical_SAM"/>
    <property type="match status" value="1"/>
</dbReference>
<feature type="domain" description="Radical SAM core" evidence="7">
    <location>
        <begin position="211"/>
        <end position="453"/>
    </location>
</feature>
<comment type="caution">
    <text evidence="8">The sequence shown here is derived from an EMBL/GenBank/DDBJ whole genome shotgun (WGS) entry which is preliminary data.</text>
</comment>
<dbReference type="SFLD" id="SFLDS00029">
    <property type="entry name" value="Radical_SAM"/>
    <property type="match status" value="1"/>
</dbReference>
<dbReference type="SUPFAM" id="SSF102114">
    <property type="entry name" value="Radical SAM enzymes"/>
    <property type="match status" value="1"/>
</dbReference>
<proteinExistence type="predicted"/>
<feature type="region of interest" description="Disordered" evidence="6">
    <location>
        <begin position="1"/>
        <end position="21"/>
    </location>
</feature>